<evidence type="ECO:0000313" key="7">
    <source>
        <dbReference type="Proteomes" id="UP000283387"/>
    </source>
</evidence>
<dbReference type="InterPro" id="IPR028994">
    <property type="entry name" value="Integrin_alpha_N"/>
</dbReference>
<reference evidence="6 7" key="1">
    <citation type="submission" date="2018-09" db="EMBL/GenBank/DDBJ databases">
        <title>Genomic Encyclopedia of Archaeal and Bacterial Type Strains, Phase II (KMG-II): from individual species to whole genera.</title>
        <authorList>
            <person name="Goeker M."/>
        </authorList>
    </citation>
    <scope>NUCLEOTIDE SEQUENCE [LARGE SCALE GENOMIC DNA]</scope>
    <source>
        <strain evidence="6 7">DSM 27148</strain>
    </source>
</reference>
<dbReference type="InterPro" id="IPR050708">
    <property type="entry name" value="T6SS_VgrG/RHS"/>
</dbReference>
<comment type="caution">
    <text evidence="6">The sequence shown here is derived from an EMBL/GenBank/DDBJ whole genome shotgun (WGS) entry which is preliminary data.</text>
</comment>
<dbReference type="GO" id="GO:0005576">
    <property type="term" value="C:extracellular region"/>
    <property type="evidence" value="ECO:0007669"/>
    <property type="project" value="UniProtKB-SubCell"/>
</dbReference>
<evidence type="ECO:0000313" key="6">
    <source>
        <dbReference type="EMBL" id="RKD92654.1"/>
    </source>
</evidence>
<dbReference type="Pfam" id="PF03534">
    <property type="entry name" value="SpvB"/>
    <property type="match status" value="1"/>
</dbReference>
<evidence type="ECO:0000256" key="1">
    <source>
        <dbReference type="ARBA" id="ARBA00004613"/>
    </source>
</evidence>
<dbReference type="InterPro" id="IPR013517">
    <property type="entry name" value="FG-GAP"/>
</dbReference>
<keyword evidence="4" id="KW-0843">Virulence</keyword>
<dbReference type="RefSeq" id="WP_147377237.1">
    <property type="nucleotide sequence ID" value="NZ_RAPN01000001.1"/>
</dbReference>
<dbReference type="Gene3D" id="2.180.10.10">
    <property type="entry name" value="RHS repeat-associated core"/>
    <property type="match status" value="2"/>
</dbReference>
<dbReference type="InterPro" id="IPR022385">
    <property type="entry name" value="Rhs_assc_core"/>
</dbReference>
<name>A0A419WB55_9BACT</name>
<dbReference type="EMBL" id="RAPN01000001">
    <property type="protein sequence ID" value="RKD92654.1"/>
    <property type="molecule type" value="Genomic_DNA"/>
</dbReference>
<dbReference type="GO" id="GO:0005737">
    <property type="term" value="C:cytoplasm"/>
    <property type="evidence" value="ECO:0007669"/>
    <property type="project" value="InterPro"/>
</dbReference>
<accession>A0A419WB55</accession>
<proteinExistence type="predicted"/>
<dbReference type="Proteomes" id="UP000283387">
    <property type="component" value="Unassembled WGS sequence"/>
</dbReference>
<organism evidence="6 7">
    <name type="scientific">Mangrovibacterium diazotrophicum</name>
    <dbReference type="NCBI Taxonomy" id="1261403"/>
    <lineage>
        <taxon>Bacteria</taxon>
        <taxon>Pseudomonadati</taxon>
        <taxon>Bacteroidota</taxon>
        <taxon>Bacteroidia</taxon>
        <taxon>Marinilabiliales</taxon>
        <taxon>Prolixibacteraceae</taxon>
        <taxon>Mangrovibacterium</taxon>
    </lineage>
</organism>
<evidence type="ECO:0000256" key="2">
    <source>
        <dbReference type="ARBA" id="ARBA00022525"/>
    </source>
</evidence>
<evidence type="ECO:0000256" key="4">
    <source>
        <dbReference type="ARBA" id="ARBA00023026"/>
    </source>
</evidence>
<dbReference type="PANTHER" id="PTHR32305">
    <property type="match status" value="1"/>
</dbReference>
<keyword evidence="3 5" id="KW-0732">Signal</keyword>
<dbReference type="Pfam" id="PF13517">
    <property type="entry name" value="FG-GAP_3"/>
    <property type="match status" value="3"/>
</dbReference>
<feature type="signal peptide" evidence="5">
    <location>
        <begin position="1"/>
        <end position="22"/>
    </location>
</feature>
<dbReference type="SUPFAM" id="SSF69318">
    <property type="entry name" value="Integrin alpha N-terminal domain"/>
    <property type="match status" value="1"/>
</dbReference>
<feature type="chain" id="PRO_5019430099" evidence="5">
    <location>
        <begin position="23"/>
        <end position="1990"/>
    </location>
</feature>
<dbReference type="NCBIfam" id="TIGR03696">
    <property type="entry name" value="Rhs_assc_core"/>
    <property type="match status" value="1"/>
</dbReference>
<comment type="subcellular location">
    <subcellularLocation>
        <location evidence="1">Secreted</location>
    </subcellularLocation>
</comment>
<keyword evidence="2" id="KW-0964">Secreted</keyword>
<dbReference type="InterPro" id="IPR003284">
    <property type="entry name" value="Sal_SpvB"/>
</dbReference>
<protein>
    <submittedName>
        <fullName evidence="6">RHS repeat-associated protein</fullName>
    </submittedName>
</protein>
<dbReference type="OrthoDB" id="6225685at2"/>
<dbReference type="Gene3D" id="2.130.10.130">
    <property type="entry name" value="Integrin alpha, N-terminal"/>
    <property type="match status" value="2"/>
</dbReference>
<gene>
    <name evidence="6" type="ORF">BC643_3029</name>
</gene>
<dbReference type="PANTHER" id="PTHR32305:SF15">
    <property type="entry name" value="PROTEIN RHSA-RELATED"/>
    <property type="match status" value="1"/>
</dbReference>
<evidence type="ECO:0000256" key="3">
    <source>
        <dbReference type="ARBA" id="ARBA00022729"/>
    </source>
</evidence>
<evidence type="ECO:0000256" key="5">
    <source>
        <dbReference type="SAM" id="SignalP"/>
    </source>
</evidence>
<sequence length="1990" mass="221719">MKQLYLTSIIFLVTYLFCGAQSANVVLSSSESGVQVHQATNSIQFSTGYSYSPDGGTMIAEILQAPDLPDISGSVTYNSTPIDPDTYGIDTSLPLSAFCGNLSINGAASYTVPIEAPKGLNGIQPDINLNYSGSLSDGLAGIGWNIGGLSEISLIAPDYYHDGITAFSNNYLQYKYELDGGRLILTDGDFGTSGSSYQPEIDNSLLVEAVGSSGIGPQSFIAYSKEGLIYEYGATSDSRLMLDGSSIMVWKLSKITDRQGNYISFEYFTTEQELPIKKIEYGGNTNAGSDCSFKIYFSYKSRGKTYRFIRANTPIDRTVLLDQIEVLRNGVRYRRYTCSYTNTANMPILERVDKYSSSNVQLNPIVFSYSAGSSQMEISSIYSNSTKKRIFQGDINGDGRTDIVTLPTLDDTSLNPVLTVYLGTASGTLQYGWQMNIYDNFTECYITDLNADGKSDLLLIRYEVDEYVVYPYLSSGTSFAMPSGTSYWSIEGNYDQHKVVDFNGDGIKEILYYTSAAGSYFLYSYLGEQVVPPSIKSATGIAVEGDANEFDYYNIDFDGDGCTDILVVSDTGYSIYQFKGEDGKPILTDSGNDITNEDNICVGDFNGDGLTDLILSSRDSSPGWTYIYYTKNGLKGKLVSGLPSSINMTRTVTRCESCDINGDGKTDLIFWNNSKKIFVGLNLGNGYEYSWTEYTSPVSFDMAEVSQSVPLYYAVGDYDGNGRDDFLYSKPGSEQCFSFESVIPENFLTTIIDGTGIESRITYKPMTDQSVYSSSWSSSTTYPIYDYRSGIPLVRQVEISNGVGGTNVKYYRYFAAKMHSQGKGFLGFSATTITDSATGMRTENYFQFDSNFFLPTIDKCYLYYGEDDDPINYTTYVWDVVDLGNNRCFPYISSSVFVDNLTGLSTSESCLYEKPNSTSKYLVLTENTKGYGSGNYVETEYSYDNDLESNWLIGRPTNITTTSVRGADTQITTLARSYFSTNNLPDVDSYNSGDESAWELDRDYDVFGNITKEKISTANLTTKTTEYIFDAQNGIELDSIVDPLGRKTSFTYFPATGLVKLEMDPYGNSKSYCYNNADKLSFVEPSNGIVTNYSYSLDVSDGPTYASYYIEQNGNDGSYGKTWYDLLGREIRKETKNFAGYLVKADRSYNSKGLVTSISEPSTGTPSKWTSIQYDKYGRIQTKTPYFGAASSYSYVGATTKETVNGRLYTTLSDAAGLVTKRTDPAGSVAYSYFGNGTLESTKVLNTVVTSFSYDKNGNRKTIDDPSAGLLQNTWYGTGQLHTTTNADGEVTTNVYLANGLLDYYIDSGGRKVDYSYNSDQLVSNITITETGRPTVSQSYTYETGRVKTITESIESVTNIITYDYDDKGRLWKKYYNGTTDYEQYFYNTYGYLYLIQFNGSTVWRLTSMDVYGRELAATIGSTSATWGYDANNMLSQIKATGVQQYDYNFDASTGNLNSRANTVNSLSETFGYDSSGLDRLTTVTGSIAQTIGYNTNGNILNKSDAGTTYAYDETPYAVSSIENYQNISTTDQVIDYYSFEKVKKITEGNLTADFEYNANNQRIRMVLKNNGTETKTRWYFAGNVEREKIGSTTYDYIWIGGDAYTAVAVAKRTGTGAWTVYNIFRDHLGTITHLKTGSTITEYSFDAWGRRRDKDDWTYTLTSEPTLFADRGFTAHEYLEDFKLYNMNGRMYDPVVGRFLNPDPAVQAPGFTQSFNRYSYCLNNPLKFTDPSGNKWKWKWLNPMHWFSEGMQWVNDNTEGVRNKMSDIGIPDFSVGTSINMAGNVNFNGSYRGQEVFNSENVDRSNAVQVVNQAINQTRQTYGQEWWEASNGGITSSSVVLPTISSAASVNINSINLNRGRYIFSNTVYAPSTYIVRTPLFNMEVSAKLMNRTGKVLKWGNRIMSAYTAFNTVSDPQLSNFEKTTEITSQGLSTFLPGYYGVAWNVGWEGGRSIVNTSAYQYWKRDFLYNIGIIYTIPLEFRRSAIEIE</sequence>
<keyword evidence="7" id="KW-1185">Reference proteome</keyword>